<dbReference type="RefSeq" id="XP_029235738.1">
    <property type="nucleotide sequence ID" value="XM_029384424.1"/>
</dbReference>
<dbReference type="GO" id="GO:0005829">
    <property type="term" value="C:cytosol"/>
    <property type="evidence" value="ECO:0007669"/>
    <property type="project" value="TreeGrafter"/>
</dbReference>
<dbReference type="OMA" id="AAYCCQC"/>
<dbReference type="Proteomes" id="UP000283634">
    <property type="component" value="Unassembled WGS sequence"/>
</dbReference>
<dbReference type="PANTHER" id="PTHR33958">
    <property type="entry name" value="PROTEIN C8ORF37"/>
    <property type="match status" value="1"/>
</dbReference>
<dbReference type="OrthoDB" id="259905at2759"/>
<dbReference type="GeneID" id="40331575"/>
<dbReference type="AlphaFoldDB" id="A0A422N4K3"/>
<feature type="region of interest" description="Disordered" evidence="6">
    <location>
        <begin position="63"/>
        <end position="87"/>
    </location>
</feature>
<keyword evidence="3" id="KW-0963">Cytoplasm</keyword>
<feature type="compositionally biased region" description="Polar residues" evidence="6">
    <location>
        <begin position="63"/>
        <end position="73"/>
    </location>
</feature>
<dbReference type="EMBL" id="MKGL01000329">
    <property type="protein sequence ID" value="RNF00384.1"/>
    <property type="molecule type" value="Genomic_DNA"/>
</dbReference>
<protein>
    <recommendedName>
        <fullName evidence="5">Cilia- and flagella-associated protein 418</fullName>
    </recommendedName>
</protein>
<dbReference type="Pfam" id="PF14996">
    <property type="entry name" value="RMP"/>
    <property type="match status" value="1"/>
</dbReference>
<evidence type="ECO:0000256" key="1">
    <source>
        <dbReference type="ARBA" id="ARBA00004437"/>
    </source>
</evidence>
<comment type="caution">
    <text evidence="7">The sequence shown here is derived from an EMBL/GenBank/DDBJ whole genome shotgun (WGS) entry which is preliminary data.</text>
</comment>
<evidence type="ECO:0000313" key="8">
    <source>
        <dbReference type="Proteomes" id="UP000283634"/>
    </source>
</evidence>
<gene>
    <name evidence="7" type="ORF">TraAM80_07642</name>
</gene>
<dbReference type="InterPro" id="IPR029239">
    <property type="entry name" value="CFAP418"/>
</dbReference>
<evidence type="ECO:0000256" key="4">
    <source>
        <dbReference type="ARBA" id="ARBA00024819"/>
    </source>
</evidence>
<evidence type="ECO:0000256" key="5">
    <source>
        <dbReference type="ARBA" id="ARBA00026215"/>
    </source>
</evidence>
<comment type="subcellular location">
    <subcellularLocation>
        <location evidence="2">Cytoplasm</location>
    </subcellularLocation>
    <subcellularLocation>
        <location evidence="1">Photoreceptor inner segment</location>
    </subcellularLocation>
</comment>
<comment type="function">
    <text evidence="4">May be involved in photoreceptor outer segment disk morphogenesis.</text>
</comment>
<keyword evidence="8" id="KW-1185">Reference proteome</keyword>
<sequence>MSDVDELINELFPGDGTELTSGLSIHSVMHDLPASKADWDASDEEDGNAISAEVQPVKSLVVGSSRNESTYTPSKIHFDESDEDDAEPDVAQTCSSFAVPFPLLPAKIGSACMGKCFVTNMGSKLLQYPTIAQLLFLAQGEHSNKFSQKQLLERKGAFYAVDAKIGNGASDKHMEDMACHGGCPMIICRRCNYGVIRLQGAAWQDGGGMIDLYLTVRNYYPDWSRLVSSCPVGQTKNGEQNRVLYSRTGCAAYCCQCSWLTVSSEQETIETLPSDTVGYVGKENYLCFATQLPLPQGERRRPPLWLCRGHIPHF</sequence>
<name>A0A422N4K3_TRYRA</name>
<accession>A0A422N4K3</accession>
<reference evidence="7 8" key="1">
    <citation type="journal article" date="2018" name="BMC Genomics">
        <title>Genomic comparison of Trypanosoma conorhini and Trypanosoma rangeli to Trypanosoma cruzi strains of high and low virulence.</title>
        <authorList>
            <person name="Bradwell K.R."/>
            <person name="Koparde V.N."/>
            <person name="Matveyev A.V."/>
            <person name="Serrano M.G."/>
            <person name="Alves J.M."/>
            <person name="Parikh H."/>
            <person name="Huang B."/>
            <person name="Lee V."/>
            <person name="Espinosa-Alvarez O."/>
            <person name="Ortiz P.A."/>
            <person name="Costa-Martins A.G."/>
            <person name="Teixeira M.M."/>
            <person name="Buck G.A."/>
        </authorList>
    </citation>
    <scope>NUCLEOTIDE SEQUENCE [LARGE SCALE GENOMIC DNA]</scope>
    <source>
        <strain evidence="7 8">AM80</strain>
    </source>
</reference>
<dbReference type="VEuPathDB" id="TriTrypDB:TRSC58_05411"/>
<evidence type="ECO:0000256" key="6">
    <source>
        <dbReference type="SAM" id="MobiDB-lite"/>
    </source>
</evidence>
<dbReference type="PANTHER" id="PTHR33958:SF1">
    <property type="entry name" value="CILIA- AND FLAGELLA-ASSOCIATED PROTEIN 418"/>
    <property type="match status" value="1"/>
</dbReference>
<organism evidence="7 8">
    <name type="scientific">Trypanosoma rangeli</name>
    <dbReference type="NCBI Taxonomy" id="5698"/>
    <lineage>
        <taxon>Eukaryota</taxon>
        <taxon>Discoba</taxon>
        <taxon>Euglenozoa</taxon>
        <taxon>Kinetoplastea</taxon>
        <taxon>Metakinetoplastina</taxon>
        <taxon>Trypanosomatida</taxon>
        <taxon>Trypanosomatidae</taxon>
        <taxon>Trypanosoma</taxon>
        <taxon>Herpetosoma</taxon>
    </lineage>
</organism>
<evidence type="ECO:0000256" key="3">
    <source>
        <dbReference type="ARBA" id="ARBA00022490"/>
    </source>
</evidence>
<evidence type="ECO:0000256" key="2">
    <source>
        <dbReference type="ARBA" id="ARBA00004496"/>
    </source>
</evidence>
<evidence type="ECO:0000313" key="7">
    <source>
        <dbReference type="EMBL" id="RNF00384.1"/>
    </source>
</evidence>
<proteinExistence type="predicted"/>